<evidence type="ECO:0000313" key="1">
    <source>
        <dbReference type="EMBL" id="MBB6560895.1"/>
    </source>
</evidence>
<comment type="caution">
    <text evidence="1">The sequence shown here is derived from an EMBL/GenBank/DDBJ whole genome shotgun (WGS) entry which is preliminary data.</text>
</comment>
<dbReference type="AlphaFoldDB" id="A0A7X0UAT0"/>
<keyword evidence="2" id="KW-1185">Reference proteome</keyword>
<sequence>MNRTPSNELHFAFPPDLPEPSALRDLLQAFPALRPPSAAVSGSFAFHAEPPSTVARYFGEEGHAGGQAAAQHLGVFGVEPDGSTIAVWRAPQGGMPVVYLSSEGGGRVLASDMQQFLRLLGVGYDEFALYGNLDEPPEEDGDVARELLAWLAAQGLSVPETGEDILAEAEQRWPDFDGWMEDAIAGRLSEPVLAGAPLEPAPVAAVPEGNLWDQMLACIGRPIDDPLVLQWLAAVGAKPLKPATPHNDSTYVSVRATGIEVSAEMAPKHRAFWPPRKDGRIWRTYVTRIILPVKAAPLVPLPEGLSWERFPGPADGDDFVEQPVSATLELAFQRAAKGQGLARIDARLPTERDFMEASADYEQTKPLVYVEDAFFVTWCALQGLLDPVRYPASVLAPWRERTATPLQLLHGPCGRIVWTDDLAPGASGFWDDYYRGFGTPDAERWVTDVKTVFRSSNHFREPDEAMTPDSWEAFDRIAPQIARRFGAWRRKAQQG</sequence>
<organism evidence="1 2">
    <name type="scientific">Acidovorax soli</name>
    <dbReference type="NCBI Taxonomy" id="592050"/>
    <lineage>
        <taxon>Bacteria</taxon>
        <taxon>Pseudomonadati</taxon>
        <taxon>Pseudomonadota</taxon>
        <taxon>Betaproteobacteria</taxon>
        <taxon>Burkholderiales</taxon>
        <taxon>Comamonadaceae</taxon>
        <taxon>Acidovorax</taxon>
    </lineage>
</organism>
<accession>A0A7X0UAT0</accession>
<dbReference type="RefSeq" id="WP_184859389.1">
    <property type="nucleotide sequence ID" value="NZ_JACHLK010000007.1"/>
</dbReference>
<dbReference type="Proteomes" id="UP000575083">
    <property type="component" value="Unassembled WGS sequence"/>
</dbReference>
<evidence type="ECO:0000313" key="2">
    <source>
        <dbReference type="Proteomes" id="UP000575083"/>
    </source>
</evidence>
<protein>
    <submittedName>
        <fullName evidence="1">Uncharacterized protein</fullName>
    </submittedName>
</protein>
<proteinExistence type="predicted"/>
<dbReference type="EMBL" id="JACHLK010000007">
    <property type="protein sequence ID" value="MBB6560895.1"/>
    <property type="molecule type" value="Genomic_DNA"/>
</dbReference>
<gene>
    <name evidence="1" type="ORF">HNP48_003583</name>
</gene>
<name>A0A7X0UAT0_9BURK</name>
<reference evidence="1 2" key="1">
    <citation type="submission" date="2020-08" db="EMBL/GenBank/DDBJ databases">
        <title>Functional genomics of gut bacteria from endangered species of beetles.</title>
        <authorList>
            <person name="Carlos-Shanley C."/>
        </authorList>
    </citation>
    <scope>NUCLEOTIDE SEQUENCE [LARGE SCALE GENOMIC DNA]</scope>
    <source>
        <strain evidence="1 2">S00198</strain>
    </source>
</reference>